<keyword evidence="15" id="KW-0808">Transferase</keyword>
<dbReference type="EC" id="2.7.11.1" evidence="15"/>
<dbReference type="InterPro" id="IPR013210">
    <property type="entry name" value="LRR_N_plant-typ"/>
</dbReference>
<keyword evidence="15" id="KW-0418">Kinase</keyword>
<evidence type="ECO:0000256" key="1">
    <source>
        <dbReference type="ARBA" id="ARBA00004236"/>
    </source>
</evidence>
<keyword evidence="15" id="KW-0723">Serine/threonine-protein kinase</keyword>
<evidence type="ECO:0000256" key="13">
    <source>
        <dbReference type="SAM" id="SignalP"/>
    </source>
</evidence>
<dbReference type="Proteomes" id="UP000238479">
    <property type="component" value="Chromosome 5"/>
</dbReference>
<feature type="domain" description="Leucine-rich repeat-containing N-terminal plant-type" evidence="14">
    <location>
        <begin position="25"/>
        <end position="59"/>
    </location>
</feature>
<feature type="chain" id="PRO_5015149891" evidence="13">
    <location>
        <begin position="23"/>
        <end position="705"/>
    </location>
</feature>
<keyword evidence="4" id="KW-0433">Leucine-rich repeat</keyword>
<feature type="transmembrane region" description="Helical" evidence="12">
    <location>
        <begin position="648"/>
        <end position="670"/>
    </location>
</feature>
<evidence type="ECO:0000256" key="11">
    <source>
        <dbReference type="ARBA" id="ARBA00023180"/>
    </source>
</evidence>
<accession>A0A2P6QNF7</accession>
<keyword evidence="6 13" id="KW-0732">Signal</keyword>
<keyword evidence="3" id="KW-1003">Cell membrane</keyword>
<dbReference type="Gene3D" id="3.80.10.10">
    <property type="entry name" value="Ribonuclease Inhibitor"/>
    <property type="match status" value="3"/>
</dbReference>
<dbReference type="InterPro" id="IPR032675">
    <property type="entry name" value="LRR_dom_sf"/>
</dbReference>
<sequence>MARGFLGTLFLFSSFISSHIHACNQNERSFLLSFALTLSSSLITWNSSNCCYWEGITCDQYGFVTHLELPSKGFRIEGGNTFPSLGNLTHLTHLNLSHNSLYGSLDHIQLPLSLNRLEVLDLSYNAFSGSIPSYICLHSSPLIWLLDFSFNNFNGSISPGLGKCSKLRIFRAGYNNLTGLLPEDIYNATTLEEIELPSNSLYGAISDKIVNLTALNTFDLSYNHFSGVLPPSLGKLSKLKFLVLDSNNLEGPLPPSLMNCTKLVELRIGANSLEGDISTFNFSKLSQLSKLDLAVNLLTGTVPRSLYSCKSLKAIRLGENDLEGLIQPEIISLSSLSFLSFSFNKRQLTNVTGAVKVLMGCKSLVFLTISSSFLGGEMPGDDGIVEFDGFQSVRLLDLSSCGLTGEIPGWLSKLKKLEILNLNSNRITGSIPSWLGTLPRLHSILLASNQISGGFPKELCRLPMLVHGRAAAQVDRNHLELPIFDKPEDGDTIQYSSLSLFSPMIDLSNNNMSGSIPSEISQMQFLSELHLSFNNFSGDIPHQISNLKNLKVLDLSNNHLSGKIPASLTFLNLLGIFNVSYNNLEGPITTSIQFQSFGAYAFEGNPKLCGALLQKECQPRKVIDGVIDGDEKGKNQDVENASQNQNPWSYISIVLGFITGFWGVCGPLMLKKTWRNAYFQYLDNAKNKFIIVMIRVHMNWTKHKN</sequence>
<evidence type="ECO:0000256" key="7">
    <source>
        <dbReference type="ARBA" id="ARBA00022737"/>
    </source>
</evidence>
<keyword evidence="8 12" id="KW-1133">Transmembrane helix</keyword>
<keyword evidence="7" id="KW-0677">Repeat</keyword>
<reference evidence="15 16" key="1">
    <citation type="journal article" date="2018" name="Nat. Genet.">
        <title>The Rosa genome provides new insights in the design of modern roses.</title>
        <authorList>
            <person name="Bendahmane M."/>
        </authorList>
    </citation>
    <scope>NUCLEOTIDE SEQUENCE [LARGE SCALE GENOMIC DNA]</scope>
    <source>
        <strain evidence="16">cv. Old Blush</strain>
    </source>
</reference>
<comment type="similarity">
    <text evidence="2">Belongs to the RLP family.</text>
</comment>
<dbReference type="PROSITE" id="PS51450">
    <property type="entry name" value="LRR"/>
    <property type="match status" value="2"/>
</dbReference>
<evidence type="ECO:0000256" key="12">
    <source>
        <dbReference type="SAM" id="Phobius"/>
    </source>
</evidence>
<dbReference type="PANTHER" id="PTHR48065:SF51">
    <property type="entry name" value="TYROSINE-SULFATED GLYCOPEPTIDE RECEPTOR 1-LIKE"/>
    <property type="match status" value="1"/>
</dbReference>
<dbReference type="Pfam" id="PF08263">
    <property type="entry name" value="LRRNT_2"/>
    <property type="match status" value="1"/>
</dbReference>
<evidence type="ECO:0000256" key="6">
    <source>
        <dbReference type="ARBA" id="ARBA00022729"/>
    </source>
</evidence>
<keyword evidence="5 12" id="KW-0812">Transmembrane</keyword>
<evidence type="ECO:0000256" key="8">
    <source>
        <dbReference type="ARBA" id="ARBA00022989"/>
    </source>
</evidence>
<evidence type="ECO:0000256" key="5">
    <source>
        <dbReference type="ARBA" id="ARBA00022692"/>
    </source>
</evidence>
<dbReference type="GO" id="GO:0004674">
    <property type="term" value="F:protein serine/threonine kinase activity"/>
    <property type="evidence" value="ECO:0007669"/>
    <property type="project" value="UniProtKB-KW"/>
</dbReference>
<name>A0A2P6QNF7_ROSCH</name>
<protein>
    <submittedName>
        <fullName evidence="15">Putative non-specific serine/threonine protein kinase</fullName>
        <ecNumber evidence="15">2.7.11.1</ecNumber>
    </submittedName>
</protein>
<evidence type="ECO:0000256" key="9">
    <source>
        <dbReference type="ARBA" id="ARBA00023136"/>
    </source>
</evidence>
<dbReference type="AlphaFoldDB" id="A0A2P6QNF7"/>
<evidence type="ECO:0000313" key="15">
    <source>
        <dbReference type="EMBL" id="PRQ35693.1"/>
    </source>
</evidence>
<dbReference type="PRINTS" id="PR00019">
    <property type="entry name" value="LEURICHRPT"/>
</dbReference>
<keyword evidence="16" id="KW-1185">Reference proteome</keyword>
<organism evidence="15 16">
    <name type="scientific">Rosa chinensis</name>
    <name type="common">China rose</name>
    <dbReference type="NCBI Taxonomy" id="74649"/>
    <lineage>
        <taxon>Eukaryota</taxon>
        <taxon>Viridiplantae</taxon>
        <taxon>Streptophyta</taxon>
        <taxon>Embryophyta</taxon>
        <taxon>Tracheophyta</taxon>
        <taxon>Spermatophyta</taxon>
        <taxon>Magnoliopsida</taxon>
        <taxon>eudicotyledons</taxon>
        <taxon>Gunneridae</taxon>
        <taxon>Pentapetalae</taxon>
        <taxon>rosids</taxon>
        <taxon>fabids</taxon>
        <taxon>Rosales</taxon>
        <taxon>Rosaceae</taxon>
        <taxon>Rosoideae</taxon>
        <taxon>Rosoideae incertae sedis</taxon>
        <taxon>Rosa</taxon>
    </lineage>
</organism>
<dbReference type="FunFam" id="3.80.10.10:FF:000041">
    <property type="entry name" value="LRR receptor-like serine/threonine-protein kinase ERECTA"/>
    <property type="match status" value="1"/>
</dbReference>
<dbReference type="InterPro" id="IPR003591">
    <property type="entry name" value="Leu-rich_rpt_typical-subtyp"/>
</dbReference>
<evidence type="ECO:0000313" key="16">
    <source>
        <dbReference type="Proteomes" id="UP000238479"/>
    </source>
</evidence>
<keyword evidence="11" id="KW-0325">Glycoprotein</keyword>
<gene>
    <name evidence="15" type="ORF">RchiOBHm_Chr5g0082741</name>
</gene>
<dbReference type="Gramene" id="PRQ35693">
    <property type="protein sequence ID" value="PRQ35693"/>
    <property type="gene ID" value="RchiOBHm_Chr5g0082741"/>
</dbReference>
<dbReference type="PANTHER" id="PTHR48065">
    <property type="entry name" value="OS10G0469600 PROTEIN"/>
    <property type="match status" value="1"/>
</dbReference>
<dbReference type="SUPFAM" id="SSF52058">
    <property type="entry name" value="L domain-like"/>
    <property type="match status" value="3"/>
</dbReference>
<evidence type="ECO:0000259" key="14">
    <source>
        <dbReference type="Pfam" id="PF08263"/>
    </source>
</evidence>
<evidence type="ECO:0000256" key="3">
    <source>
        <dbReference type="ARBA" id="ARBA00022475"/>
    </source>
</evidence>
<keyword evidence="9 12" id="KW-0472">Membrane</keyword>
<evidence type="ECO:0000256" key="2">
    <source>
        <dbReference type="ARBA" id="ARBA00009592"/>
    </source>
</evidence>
<dbReference type="GO" id="GO:0005886">
    <property type="term" value="C:plasma membrane"/>
    <property type="evidence" value="ECO:0007669"/>
    <property type="project" value="UniProtKB-SubCell"/>
</dbReference>
<proteinExistence type="inferred from homology"/>
<keyword evidence="10" id="KW-0675">Receptor</keyword>
<dbReference type="Pfam" id="PF00560">
    <property type="entry name" value="LRR_1"/>
    <property type="match status" value="4"/>
</dbReference>
<evidence type="ECO:0000256" key="4">
    <source>
        <dbReference type="ARBA" id="ARBA00022614"/>
    </source>
</evidence>
<comment type="subcellular location">
    <subcellularLocation>
        <location evidence="1">Cell membrane</location>
    </subcellularLocation>
</comment>
<dbReference type="InterPro" id="IPR001611">
    <property type="entry name" value="Leu-rich_rpt"/>
</dbReference>
<dbReference type="FunFam" id="3.80.10.10:FF:000213">
    <property type="entry name" value="Tyrosine-sulfated glycopeptide receptor 1"/>
    <property type="match status" value="1"/>
</dbReference>
<dbReference type="EMBL" id="PDCK01000043">
    <property type="protein sequence ID" value="PRQ35693.1"/>
    <property type="molecule type" value="Genomic_DNA"/>
</dbReference>
<dbReference type="SMART" id="SM00369">
    <property type="entry name" value="LRR_TYP"/>
    <property type="match status" value="7"/>
</dbReference>
<dbReference type="Pfam" id="PF13855">
    <property type="entry name" value="LRR_8"/>
    <property type="match status" value="2"/>
</dbReference>
<feature type="signal peptide" evidence="13">
    <location>
        <begin position="1"/>
        <end position="22"/>
    </location>
</feature>
<evidence type="ECO:0000256" key="10">
    <source>
        <dbReference type="ARBA" id="ARBA00023170"/>
    </source>
</evidence>
<comment type="caution">
    <text evidence="15">The sequence shown here is derived from an EMBL/GenBank/DDBJ whole genome shotgun (WGS) entry which is preliminary data.</text>
</comment>
<dbReference type="OMA" id="THIHACK"/>